<dbReference type="Proteomes" id="UP001230328">
    <property type="component" value="Unassembled WGS sequence"/>
</dbReference>
<dbReference type="PROSITE" id="PS50943">
    <property type="entry name" value="HTH_CROC1"/>
    <property type="match status" value="1"/>
</dbReference>
<dbReference type="Gene3D" id="1.10.260.40">
    <property type="entry name" value="lambda repressor-like DNA-binding domains"/>
    <property type="match status" value="1"/>
</dbReference>
<dbReference type="InterPro" id="IPR001387">
    <property type="entry name" value="Cro/C1-type_HTH"/>
</dbReference>
<dbReference type="CDD" id="cd00093">
    <property type="entry name" value="HTH_XRE"/>
    <property type="match status" value="1"/>
</dbReference>
<feature type="domain" description="HTH cro/C1-type" evidence="1">
    <location>
        <begin position="29"/>
        <end position="69"/>
    </location>
</feature>
<proteinExistence type="predicted"/>
<gene>
    <name evidence="2" type="ORF">QF035_006326</name>
</gene>
<accession>A0ABU0SYW1</accession>
<comment type="caution">
    <text evidence="2">The sequence shown here is derived from an EMBL/GenBank/DDBJ whole genome shotgun (WGS) entry which is preliminary data.</text>
</comment>
<dbReference type="InterPro" id="IPR043917">
    <property type="entry name" value="DUF5753"/>
</dbReference>
<evidence type="ECO:0000259" key="1">
    <source>
        <dbReference type="PROSITE" id="PS50943"/>
    </source>
</evidence>
<dbReference type="SMART" id="SM00530">
    <property type="entry name" value="HTH_XRE"/>
    <property type="match status" value="1"/>
</dbReference>
<organism evidence="2 3">
    <name type="scientific">Streptomyces umbrinus</name>
    <dbReference type="NCBI Taxonomy" id="67370"/>
    <lineage>
        <taxon>Bacteria</taxon>
        <taxon>Bacillati</taxon>
        <taxon>Actinomycetota</taxon>
        <taxon>Actinomycetes</taxon>
        <taxon>Kitasatosporales</taxon>
        <taxon>Streptomycetaceae</taxon>
        <taxon>Streptomyces</taxon>
        <taxon>Streptomyces phaeochromogenes group</taxon>
    </lineage>
</organism>
<dbReference type="EMBL" id="JAUSZI010000002">
    <property type="protein sequence ID" value="MDQ1028744.1"/>
    <property type="molecule type" value="Genomic_DNA"/>
</dbReference>
<keyword evidence="3" id="KW-1185">Reference proteome</keyword>
<evidence type="ECO:0000313" key="3">
    <source>
        <dbReference type="Proteomes" id="UP001230328"/>
    </source>
</evidence>
<name>A0ABU0SYW1_9ACTN</name>
<protein>
    <submittedName>
        <fullName evidence="2">Transcriptional regulator with XRE-family HTH domain</fullName>
    </submittedName>
</protein>
<dbReference type="Pfam" id="PF19054">
    <property type="entry name" value="DUF5753"/>
    <property type="match status" value="1"/>
</dbReference>
<dbReference type="SUPFAM" id="SSF47413">
    <property type="entry name" value="lambda repressor-like DNA-binding domains"/>
    <property type="match status" value="1"/>
</dbReference>
<dbReference type="Pfam" id="PF13560">
    <property type="entry name" value="HTH_31"/>
    <property type="match status" value="1"/>
</dbReference>
<reference evidence="2 3" key="1">
    <citation type="submission" date="2023-07" db="EMBL/GenBank/DDBJ databases">
        <title>Comparative genomics of wheat-associated soil bacteria to identify genetic determinants of phenazine resistance.</title>
        <authorList>
            <person name="Mouncey N."/>
        </authorList>
    </citation>
    <scope>NUCLEOTIDE SEQUENCE [LARGE SCALE GENOMIC DNA]</scope>
    <source>
        <strain evidence="2 3">V2I4</strain>
    </source>
</reference>
<dbReference type="InterPro" id="IPR010982">
    <property type="entry name" value="Lambda_DNA-bd_dom_sf"/>
</dbReference>
<sequence>MHTAWCAQVEVGFLSEQSPIAWRYCGHQFKMWRQEAGVSREDVGKESNYSPDTITSFERGARRPTPRLLAIGDELFGARGKLKAAAQYLEPEKFPPRTQDFMDCEADAIALQWYETLLIPGLLQAESYVRALLGAHYPPLDDETIESRVAARLERQHLLVRKPTAYFGFVFEEIALRRPVGGAATMREQCQRLLEVGRLRNVSVQVLPTDRGAHAGLNGPMVLIETPEREHYAYEEGQAVSMLHSGSEDLSNLTQRFGMIRTQALSTEESARFIGKVADEW</sequence>
<evidence type="ECO:0000313" key="2">
    <source>
        <dbReference type="EMBL" id="MDQ1028744.1"/>
    </source>
</evidence>